<name>A0AAV6J407_9ERIC</name>
<evidence type="ECO:0000313" key="2">
    <source>
        <dbReference type="Proteomes" id="UP000823749"/>
    </source>
</evidence>
<dbReference type="Proteomes" id="UP000823749">
    <property type="component" value="Chromosome 9"/>
</dbReference>
<sequence>MLKKTKAVNNTVGRKIVKPFLSIQTNALSIQDPSAVNHVPQSDSPIMARHEVQNGAPFQAQTVVYNSKKFEDDLKMFGLKIKKHEDNIRILKTQRNKLDDSILDLQGILFSVNLGKYHSSSSPMIKDEDHSHVESEEETVENIIKQEKSAAGILCVLKTRHGNQTSHLLLTKDVLGIVATLGKVDDDNLSRLLSEYLGIETMLAVVCKTYNGVKALETYEQDGSVNKSSGLHGLGTSIGRHLDGRFPVICLENLRPYVGEFLADDPQMRLDLLKPRFPSGESPPGFIGLAVNMINIDNANLFCVTADGHGLRETLFYNLFSGLQVYRTRADMLQALPCIRNGAVSLDGGMVKTNGLFCLGNRLDIDVKFPKSYVRSNLPLNYVETEKRIKEMKWEKERTTGDMEREQGLLDYTKQCFEIKKQELLKFLAESSSSYATQEKMDNRASHSGGARQNDPEMIFALKNQVHYVSSYENVKSTQRRVKE</sequence>
<gene>
    <name evidence="1" type="ORF">RHGRI_027920</name>
</gene>
<dbReference type="PANTHER" id="PTHR33566">
    <property type="entry name" value="EN/SPM-LIKE TRANSPOSON-RELATED"/>
    <property type="match status" value="1"/>
</dbReference>
<keyword evidence="2" id="KW-1185">Reference proteome</keyword>
<accession>A0AAV6J407</accession>
<dbReference type="AlphaFoldDB" id="A0AAV6J407"/>
<organism evidence="1 2">
    <name type="scientific">Rhododendron griersonianum</name>
    <dbReference type="NCBI Taxonomy" id="479676"/>
    <lineage>
        <taxon>Eukaryota</taxon>
        <taxon>Viridiplantae</taxon>
        <taxon>Streptophyta</taxon>
        <taxon>Embryophyta</taxon>
        <taxon>Tracheophyta</taxon>
        <taxon>Spermatophyta</taxon>
        <taxon>Magnoliopsida</taxon>
        <taxon>eudicotyledons</taxon>
        <taxon>Gunneridae</taxon>
        <taxon>Pentapetalae</taxon>
        <taxon>asterids</taxon>
        <taxon>Ericales</taxon>
        <taxon>Ericaceae</taxon>
        <taxon>Ericoideae</taxon>
        <taxon>Rhodoreae</taxon>
        <taxon>Rhododendron</taxon>
    </lineage>
</organism>
<comment type="caution">
    <text evidence="1">The sequence shown here is derived from an EMBL/GenBank/DDBJ whole genome shotgun (WGS) entry which is preliminary data.</text>
</comment>
<protein>
    <recommendedName>
        <fullName evidence="3">Protein DEFECTIVE IN MERISTEM SILENCING 3</fullName>
    </recommendedName>
</protein>
<dbReference type="PANTHER" id="PTHR33566:SF6">
    <property type="entry name" value="PROTEIN DEFECTIVE IN MERISTEM SILENCING 3"/>
    <property type="match status" value="1"/>
</dbReference>
<evidence type="ECO:0008006" key="3">
    <source>
        <dbReference type="Google" id="ProtNLM"/>
    </source>
</evidence>
<dbReference type="EMBL" id="JACTNZ010000009">
    <property type="protein sequence ID" value="KAG5533880.1"/>
    <property type="molecule type" value="Genomic_DNA"/>
</dbReference>
<evidence type="ECO:0000313" key="1">
    <source>
        <dbReference type="EMBL" id="KAG5533880.1"/>
    </source>
</evidence>
<proteinExistence type="predicted"/>
<reference evidence="1" key="1">
    <citation type="submission" date="2020-08" db="EMBL/GenBank/DDBJ databases">
        <title>Plant Genome Project.</title>
        <authorList>
            <person name="Zhang R.-G."/>
        </authorList>
    </citation>
    <scope>NUCLEOTIDE SEQUENCE</scope>
    <source>
        <strain evidence="1">WSP0</strain>
        <tissue evidence="1">Leaf</tissue>
    </source>
</reference>